<dbReference type="Pfam" id="PF14310">
    <property type="entry name" value="Fn3-like"/>
    <property type="match status" value="1"/>
</dbReference>
<dbReference type="InterPro" id="IPR013783">
    <property type="entry name" value="Ig-like_fold"/>
</dbReference>
<proteinExistence type="inferred from homology"/>
<dbReference type="Gene3D" id="2.60.40.10">
    <property type="entry name" value="Immunoglobulins"/>
    <property type="match status" value="1"/>
</dbReference>
<keyword evidence="12" id="KW-1185">Reference proteome</keyword>
<dbReference type="InterPro" id="IPR026891">
    <property type="entry name" value="Fn3-like"/>
</dbReference>
<protein>
    <recommendedName>
        <fullName evidence="4">beta-glucosidase</fullName>
        <ecNumber evidence="4">3.2.1.21</ecNumber>
    </recommendedName>
</protein>
<evidence type="ECO:0000256" key="5">
    <source>
        <dbReference type="ARBA" id="ARBA00022525"/>
    </source>
</evidence>
<accession>A0A9Q0AJ07</accession>
<dbReference type="GO" id="GO:0009251">
    <property type="term" value="P:glucan catabolic process"/>
    <property type="evidence" value="ECO:0007669"/>
    <property type="project" value="TreeGrafter"/>
</dbReference>
<evidence type="ECO:0000313" key="12">
    <source>
        <dbReference type="Proteomes" id="UP000829685"/>
    </source>
</evidence>
<comment type="catalytic activity">
    <reaction evidence="1">
        <text>Hydrolysis of terminal, non-reducing beta-D-glucosyl residues with release of beta-D-glucose.</text>
        <dbReference type="EC" id="3.2.1.21"/>
    </reaction>
</comment>
<dbReference type="PANTHER" id="PTHR42715:SF12">
    <property type="entry name" value="BETA-GLUCOSIDASE G-RELATED"/>
    <property type="match status" value="1"/>
</dbReference>
<keyword evidence="8" id="KW-0326">Glycosidase</keyword>
<comment type="function">
    <text evidence="9">Beta-glucosidases are one of a number of cellulolytic enzymes involved in the degradation of cellulosic biomass. Catalyzes the last step releasing glucose from the inhibitory cellobiose.</text>
</comment>
<dbReference type="AlphaFoldDB" id="A0A9Q0AJ07"/>
<keyword evidence="7" id="KW-0378">Hydrolase</keyword>
<dbReference type="Gene3D" id="3.40.50.1700">
    <property type="entry name" value="Glycoside hydrolase family 3 C-terminal domain"/>
    <property type="match status" value="1"/>
</dbReference>
<dbReference type="EC" id="3.2.1.21" evidence="4"/>
<keyword evidence="6" id="KW-0732">Signal</keyword>
<evidence type="ECO:0000256" key="3">
    <source>
        <dbReference type="ARBA" id="ARBA00005336"/>
    </source>
</evidence>
<dbReference type="SMART" id="SM01217">
    <property type="entry name" value="Fn3_like"/>
    <property type="match status" value="1"/>
</dbReference>
<evidence type="ECO:0000256" key="1">
    <source>
        <dbReference type="ARBA" id="ARBA00000448"/>
    </source>
</evidence>
<feature type="domain" description="Fibronectin type III-like" evidence="10">
    <location>
        <begin position="111"/>
        <end position="180"/>
    </location>
</feature>
<evidence type="ECO:0000256" key="7">
    <source>
        <dbReference type="ARBA" id="ARBA00022801"/>
    </source>
</evidence>
<dbReference type="EMBL" id="JAFIMR010000064">
    <property type="protein sequence ID" value="KAI1851811.1"/>
    <property type="molecule type" value="Genomic_DNA"/>
</dbReference>
<dbReference type="InterPro" id="IPR050288">
    <property type="entry name" value="Cellulose_deg_GH3"/>
</dbReference>
<evidence type="ECO:0000256" key="6">
    <source>
        <dbReference type="ARBA" id="ARBA00022729"/>
    </source>
</evidence>
<evidence type="ECO:0000259" key="10">
    <source>
        <dbReference type="SMART" id="SM01217"/>
    </source>
</evidence>
<keyword evidence="5" id="KW-0964">Secreted</keyword>
<organism evidence="11 12">
    <name type="scientific">Neoarthrinium moseri</name>
    <dbReference type="NCBI Taxonomy" id="1658444"/>
    <lineage>
        <taxon>Eukaryota</taxon>
        <taxon>Fungi</taxon>
        <taxon>Dikarya</taxon>
        <taxon>Ascomycota</taxon>
        <taxon>Pezizomycotina</taxon>
        <taxon>Sordariomycetes</taxon>
        <taxon>Xylariomycetidae</taxon>
        <taxon>Amphisphaeriales</taxon>
        <taxon>Apiosporaceae</taxon>
        <taxon>Neoarthrinium</taxon>
    </lineage>
</organism>
<dbReference type="Proteomes" id="UP000829685">
    <property type="component" value="Unassembled WGS sequence"/>
</dbReference>
<evidence type="ECO:0000313" key="11">
    <source>
        <dbReference type="EMBL" id="KAI1851811.1"/>
    </source>
</evidence>
<name>A0A9Q0AJ07_9PEZI</name>
<dbReference type="PANTHER" id="PTHR42715">
    <property type="entry name" value="BETA-GLUCOSIDASE"/>
    <property type="match status" value="1"/>
</dbReference>
<dbReference type="GO" id="GO:0005576">
    <property type="term" value="C:extracellular region"/>
    <property type="evidence" value="ECO:0007669"/>
    <property type="project" value="UniProtKB-SubCell"/>
</dbReference>
<evidence type="ECO:0000256" key="4">
    <source>
        <dbReference type="ARBA" id="ARBA00012744"/>
    </source>
</evidence>
<comment type="similarity">
    <text evidence="3">Belongs to the glycosyl hydrolase 3 family.</text>
</comment>
<evidence type="ECO:0000256" key="8">
    <source>
        <dbReference type="ARBA" id="ARBA00023295"/>
    </source>
</evidence>
<evidence type="ECO:0000256" key="9">
    <source>
        <dbReference type="ARBA" id="ARBA00024983"/>
    </source>
</evidence>
<evidence type="ECO:0000256" key="2">
    <source>
        <dbReference type="ARBA" id="ARBA00004613"/>
    </source>
</evidence>
<dbReference type="GO" id="GO:0008422">
    <property type="term" value="F:beta-glucosidase activity"/>
    <property type="evidence" value="ECO:0007669"/>
    <property type="project" value="UniProtKB-EC"/>
</dbReference>
<reference evidence="11" key="1">
    <citation type="submission" date="2021-03" db="EMBL/GenBank/DDBJ databases">
        <title>Revisited historic fungal species revealed as producer of novel bioactive compounds through whole genome sequencing and comparative genomics.</title>
        <authorList>
            <person name="Vignolle G.A."/>
            <person name="Hochenegger N."/>
            <person name="Mach R.L."/>
            <person name="Mach-Aigner A.R."/>
            <person name="Javad Rahimi M."/>
            <person name="Salim K.A."/>
            <person name="Chan C.M."/>
            <person name="Lim L.B.L."/>
            <person name="Cai F."/>
            <person name="Druzhinina I.S."/>
            <person name="U'Ren J.M."/>
            <person name="Derntl C."/>
        </authorList>
    </citation>
    <scope>NUCLEOTIDE SEQUENCE</scope>
    <source>
        <strain evidence="11">TUCIM 5799</strain>
    </source>
</reference>
<sequence>MAMIFRGIRSVTDRDCRTCVSESLSLNFTEGNSIDYKFFDAQDIAPRLEFGYGLSYTTFEYASNITVQATGSRLGGYAEGELAAGGREDLWDIVATVQTSIANTGPFEGAEVAQLYVTFPELANKPIRQLRGLEKMLLQPGGEASVLFEVKRMDLSVWDTVAQKWNMVHGTYTMHVGASSRDLRVEASLTV</sequence>
<comment type="caution">
    <text evidence="11">The sequence shown here is derived from an EMBL/GenBank/DDBJ whole genome shotgun (WGS) entry which is preliminary data.</text>
</comment>
<dbReference type="InterPro" id="IPR036881">
    <property type="entry name" value="Glyco_hydro_3_C_sf"/>
</dbReference>
<gene>
    <name evidence="11" type="ORF">JX265_013168</name>
</gene>
<comment type="subcellular location">
    <subcellularLocation>
        <location evidence="2">Secreted</location>
    </subcellularLocation>
</comment>